<comment type="similarity">
    <text evidence="1">Belongs to the LysR transcriptional regulatory family.</text>
</comment>
<evidence type="ECO:0000259" key="5">
    <source>
        <dbReference type="PROSITE" id="PS50931"/>
    </source>
</evidence>
<sequence length="95" mass="10601">MNRQELRKIDLNTIVIFERVMQELNVTRAAKSLGVSQPTVTAALNRLRDRLEDPLFIVGGRSIEPTSKALFIYEELSPALDELSRALSSLQSATS</sequence>
<dbReference type="EMBL" id="LT629706">
    <property type="protein sequence ID" value="SDN68289.1"/>
    <property type="molecule type" value="Genomic_DNA"/>
</dbReference>
<evidence type="ECO:0000313" key="6">
    <source>
        <dbReference type="EMBL" id="SDN68289.1"/>
    </source>
</evidence>
<gene>
    <name evidence="6" type="ORF">SAMN04490208_1115</name>
</gene>
<dbReference type="Gene3D" id="1.10.10.10">
    <property type="entry name" value="Winged helix-like DNA-binding domain superfamily/Winged helix DNA-binding domain"/>
    <property type="match status" value="1"/>
</dbReference>
<dbReference type="PROSITE" id="PS50931">
    <property type="entry name" value="HTH_LYSR"/>
    <property type="match status" value="1"/>
</dbReference>
<dbReference type="PANTHER" id="PTHR30118">
    <property type="entry name" value="HTH-TYPE TRANSCRIPTIONAL REGULATOR LEUO-RELATED"/>
    <property type="match status" value="1"/>
</dbReference>
<dbReference type="InterPro" id="IPR000847">
    <property type="entry name" value="LysR_HTH_N"/>
</dbReference>
<dbReference type="InterPro" id="IPR036390">
    <property type="entry name" value="WH_DNA-bd_sf"/>
</dbReference>
<dbReference type="InterPro" id="IPR036388">
    <property type="entry name" value="WH-like_DNA-bd_sf"/>
</dbReference>
<keyword evidence="7" id="KW-1185">Reference proteome</keyword>
<evidence type="ECO:0000256" key="1">
    <source>
        <dbReference type="ARBA" id="ARBA00009437"/>
    </source>
</evidence>
<dbReference type="PANTHER" id="PTHR30118:SF15">
    <property type="entry name" value="TRANSCRIPTIONAL REGULATORY PROTEIN"/>
    <property type="match status" value="1"/>
</dbReference>
<reference evidence="6 7" key="1">
    <citation type="submission" date="2016-10" db="EMBL/GenBank/DDBJ databases">
        <authorList>
            <person name="Varghese N."/>
            <person name="Submissions S."/>
        </authorList>
    </citation>
    <scope>NUCLEOTIDE SEQUENCE [LARGE SCALE GENOMIC DNA]</scope>
    <source>
        <strain evidence="6 7">BS2776</strain>
    </source>
</reference>
<organism evidence="6 7">
    <name type="scientific">Pseudomonas poae</name>
    <dbReference type="NCBI Taxonomy" id="200451"/>
    <lineage>
        <taxon>Bacteria</taxon>
        <taxon>Pseudomonadati</taxon>
        <taxon>Pseudomonadota</taxon>
        <taxon>Gammaproteobacteria</taxon>
        <taxon>Pseudomonadales</taxon>
        <taxon>Pseudomonadaceae</taxon>
        <taxon>Pseudomonas</taxon>
    </lineage>
</organism>
<protein>
    <submittedName>
        <fullName evidence="6">Regulatory helix-turn-helix protein, lysR family</fullName>
    </submittedName>
</protein>
<dbReference type="Proteomes" id="UP000181903">
    <property type="component" value="Chromosome I"/>
</dbReference>
<dbReference type="PRINTS" id="PR00039">
    <property type="entry name" value="HTHLYSR"/>
</dbReference>
<feature type="domain" description="HTH lysR-type" evidence="5">
    <location>
        <begin position="9"/>
        <end position="66"/>
    </location>
</feature>
<evidence type="ECO:0000313" key="7">
    <source>
        <dbReference type="Proteomes" id="UP000181903"/>
    </source>
</evidence>
<evidence type="ECO:0000256" key="4">
    <source>
        <dbReference type="ARBA" id="ARBA00023163"/>
    </source>
</evidence>
<keyword evidence="2" id="KW-0805">Transcription regulation</keyword>
<dbReference type="SUPFAM" id="SSF46785">
    <property type="entry name" value="Winged helix' DNA-binding domain"/>
    <property type="match status" value="1"/>
</dbReference>
<evidence type="ECO:0000256" key="3">
    <source>
        <dbReference type="ARBA" id="ARBA00023125"/>
    </source>
</evidence>
<name>A0ABY0RDM4_9PSED</name>
<keyword evidence="4" id="KW-0804">Transcription</keyword>
<proteinExistence type="inferred from homology"/>
<accession>A0ABY0RDM4</accession>
<dbReference type="InterPro" id="IPR050389">
    <property type="entry name" value="LysR-type_TF"/>
</dbReference>
<keyword evidence="3" id="KW-0238">DNA-binding</keyword>
<dbReference type="Pfam" id="PF00126">
    <property type="entry name" value="HTH_1"/>
    <property type="match status" value="1"/>
</dbReference>
<evidence type="ECO:0000256" key="2">
    <source>
        <dbReference type="ARBA" id="ARBA00023015"/>
    </source>
</evidence>